<comment type="caution">
    <text evidence="1">The sequence shown here is derived from an EMBL/GenBank/DDBJ whole genome shotgun (WGS) entry which is preliminary data.</text>
</comment>
<proteinExistence type="predicted"/>
<dbReference type="EMBL" id="QUBQ01000004">
    <property type="protein sequence ID" value="REK71910.1"/>
    <property type="molecule type" value="Genomic_DNA"/>
</dbReference>
<protein>
    <submittedName>
        <fullName evidence="1">Uncharacterized protein</fullName>
    </submittedName>
</protein>
<gene>
    <name evidence="1" type="ORF">DX130_19585</name>
</gene>
<dbReference type="OrthoDB" id="2612718at2"/>
<dbReference type="RefSeq" id="WP_116048243.1">
    <property type="nucleotide sequence ID" value="NZ_QUBQ01000004.1"/>
</dbReference>
<dbReference type="Proteomes" id="UP000261905">
    <property type="component" value="Unassembled WGS sequence"/>
</dbReference>
<accession>A0A371P8U4</accession>
<dbReference type="AlphaFoldDB" id="A0A371P8U4"/>
<sequence length="131" mass="14856">MTAALAGQLVVADKIEFDSTLKNHSIIHIKNRVAVRTYPAVAIIQVWIKLWLKNDQRQSVTLSMYNPSGTMLIHNRIDQIVSVRPPGMPPGMDMQREIRAVVTQPGIYPFILRDAEQNVIAEYPLYISKET</sequence>
<evidence type="ECO:0000313" key="1">
    <source>
        <dbReference type="EMBL" id="REK71910.1"/>
    </source>
</evidence>
<reference evidence="1 2" key="1">
    <citation type="submission" date="2018-08" db="EMBL/GenBank/DDBJ databases">
        <title>Paenibacillus sp. M4BSY-1, whole genome shotgun sequence.</title>
        <authorList>
            <person name="Tuo L."/>
        </authorList>
    </citation>
    <scope>NUCLEOTIDE SEQUENCE [LARGE SCALE GENOMIC DNA]</scope>
    <source>
        <strain evidence="1 2">M4BSY-1</strain>
    </source>
</reference>
<name>A0A371P8U4_9BACL</name>
<keyword evidence="2" id="KW-1185">Reference proteome</keyword>
<organism evidence="1 2">
    <name type="scientific">Paenibacillus paeoniae</name>
    <dbReference type="NCBI Taxonomy" id="2292705"/>
    <lineage>
        <taxon>Bacteria</taxon>
        <taxon>Bacillati</taxon>
        <taxon>Bacillota</taxon>
        <taxon>Bacilli</taxon>
        <taxon>Bacillales</taxon>
        <taxon>Paenibacillaceae</taxon>
        <taxon>Paenibacillus</taxon>
    </lineage>
</organism>
<evidence type="ECO:0000313" key="2">
    <source>
        <dbReference type="Proteomes" id="UP000261905"/>
    </source>
</evidence>